<evidence type="ECO:0000256" key="9">
    <source>
        <dbReference type="RuleBase" id="RU003357"/>
    </source>
</evidence>
<comment type="caution">
    <text evidence="12">The sequence shown here is derived from an EMBL/GenBank/DDBJ whole genome shotgun (WGS) entry which is preliminary data.</text>
</comment>
<name>A0ABV5J8G4_9BACT</name>
<dbReference type="Gene3D" id="2.170.130.10">
    <property type="entry name" value="TonB-dependent receptor, plug domain"/>
    <property type="match status" value="1"/>
</dbReference>
<dbReference type="InterPro" id="IPR037066">
    <property type="entry name" value="Plug_dom_sf"/>
</dbReference>
<evidence type="ECO:0000313" key="12">
    <source>
        <dbReference type="EMBL" id="MFB9213120.1"/>
    </source>
</evidence>
<keyword evidence="13" id="KW-1185">Reference proteome</keyword>
<comment type="similarity">
    <text evidence="8 9">Belongs to the TonB-dependent receptor family.</text>
</comment>
<dbReference type="InterPro" id="IPR036942">
    <property type="entry name" value="Beta-barrel_TonB_sf"/>
</dbReference>
<dbReference type="NCBIfam" id="TIGR04056">
    <property type="entry name" value="OMP_RagA_SusC"/>
    <property type="match status" value="1"/>
</dbReference>
<dbReference type="Pfam" id="PF07715">
    <property type="entry name" value="Plug"/>
    <property type="match status" value="1"/>
</dbReference>
<keyword evidence="2 8" id="KW-0813">Transport</keyword>
<dbReference type="Gene3D" id="2.40.170.20">
    <property type="entry name" value="TonB-dependent receptor, beta-barrel domain"/>
    <property type="match status" value="1"/>
</dbReference>
<dbReference type="SUPFAM" id="SSF49464">
    <property type="entry name" value="Carboxypeptidase regulatory domain-like"/>
    <property type="match status" value="1"/>
</dbReference>
<keyword evidence="7 8" id="KW-0998">Cell outer membrane</keyword>
<accession>A0ABV5J8G4</accession>
<dbReference type="Proteomes" id="UP001589654">
    <property type="component" value="Unassembled WGS sequence"/>
</dbReference>
<evidence type="ECO:0000313" key="13">
    <source>
        <dbReference type="Proteomes" id="UP001589654"/>
    </source>
</evidence>
<sequence length="1025" mass="112235">MFRNFKLPSGMFKGSLLLTLSLGVLDHPQVLAFDETHKLKSGIELSTSSQTLEKTITGTVISSEDNLPLPGVSILVKGSSKGTVTDIDGKYTLEVPDENAVLIFSSIGFKKQEITVGERTTIDITMQMDTKQLGEVVVVGYGTQRRKDITGSVSSVSSKEFNTGISVAPEQLMQGKVAGVNIVQNSGQPGAPSTVRIRGVNSISAGNDPLYVIDGVPMQFGSANKFVSGMQGSSPFTSEGTNPLNSINPADIESIDILKDASATAIYGSRGANGVIIITTKSKSMGEAVTYDSYVGVSNIRKTLPVLSADEYRNYAESIDIPYPDEGANTFWQDEVFRTGLTHNHNVGFGGGNVSSSYRASFGHTSQEGILRSSGLKKYTGRFNGTHKAMEGKLRLGINMTYGKTNEDNTPISSNINNEGGNILKDAIRWAPTLPVRNSDGSFYQLGQLRINPVSWVEVDDERNTNLFLGNVDIAFDIMNDLTFKVNLGHTDENVERYTNMPATHPSGESEGGRASINKLRNFSSIMEATLTYNKNLSPNTNLNILGGYSFQRFVTQYTFTDANNFVSSSVKWNLIQSGNILANTSYKSANRLASVFGRANFRLKDRYMFTFTLRNDGSSRFGENNRWGLFPSGAFAWNINEEEFFKSNTIDNLKLRLGYGVTGNQEIPNDLYRQQLSIAGSSVYVLGGEAIPSVLPTNYANPDLQWEQTNQLNVGLDFGFLDGRLTGTIDYYEKYTNNLLLQFSTAAPSVVNTQWANVGKVENKGIEFALNAGLIVDRPVTWDMSFNVSHNKNEVVSLSNDQFSRDEIRTAPLSGVITPKDFSQIIKPGLSLGTFYGRKFTGFDENGMETYLDEDGVDGADLVVIGNAQPDLNFGMSHQWKWKNFDASVSLRGVVGNEVLNNTGAEFSYTNSFPGINILRSALDSDVSRDQTAQFSSRWLEDGSFLRLDNMNIGYNFDVSSLDFLGKARIYVTGQNLFVLTGYSGFDPEVRTNTNAGGPAAIGIDYLSYPRPRVFMLGGSISFK</sequence>
<evidence type="ECO:0000256" key="5">
    <source>
        <dbReference type="ARBA" id="ARBA00023077"/>
    </source>
</evidence>
<dbReference type="NCBIfam" id="TIGR04057">
    <property type="entry name" value="SusC_RagA_signa"/>
    <property type="match status" value="1"/>
</dbReference>
<proteinExistence type="inferred from homology"/>
<dbReference type="InterPro" id="IPR023997">
    <property type="entry name" value="TonB-dep_OMP_SusC/RagA_CS"/>
</dbReference>
<dbReference type="PROSITE" id="PS52016">
    <property type="entry name" value="TONB_DEPENDENT_REC_3"/>
    <property type="match status" value="1"/>
</dbReference>
<dbReference type="EMBL" id="JBHMEW010000066">
    <property type="protein sequence ID" value="MFB9213120.1"/>
    <property type="molecule type" value="Genomic_DNA"/>
</dbReference>
<feature type="domain" description="TonB-dependent receptor plug" evidence="11">
    <location>
        <begin position="146"/>
        <end position="275"/>
    </location>
</feature>
<evidence type="ECO:0000256" key="3">
    <source>
        <dbReference type="ARBA" id="ARBA00022452"/>
    </source>
</evidence>
<dbReference type="InterPro" id="IPR000531">
    <property type="entry name" value="Beta-barrel_TonB"/>
</dbReference>
<keyword evidence="3 8" id="KW-1134">Transmembrane beta strand</keyword>
<keyword evidence="6 8" id="KW-0472">Membrane</keyword>
<dbReference type="SUPFAM" id="SSF56935">
    <property type="entry name" value="Porins"/>
    <property type="match status" value="1"/>
</dbReference>
<reference evidence="12 13" key="1">
    <citation type="submission" date="2024-09" db="EMBL/GenBank/DDBJ databases">
        <authorList>
            <person name="Sun Q."/>
            <person name="Mori K."/>
        </authorList>
    </citation>
    <scope>NUCLEOTIDE SEQUENCE [LARGE SCALE GENOMIC DNA]</scope>
    <source>
        <strain evidence="12 13">CECT 7682</strain>
    </source>
</reference>
<dbReference type="InterPro" id="IPR023996">
    <property type="entry name" value="TonB-dep_OMP_SusC/RagA"/>
</dbReference>
<comment type="subcellular location">
    <subcellularLocation>
        <location evidence="1 8">Cell outer membrane</location>
        <topology evidence="1 8">Multi-pass membrane protein</topology>
    </subcellularLocation>
</comment>
<organism evidence="12 13">
    <name type="scientific">Echinicola jeungdonensis</name>
    <dbReference type="NCBI Taxonomy" id="709343"/>
    <lineage>
        <taxon>Bacteria</taxon>
        <taxon>Pseudomonadati</taxon>
        <taxon>Bacteroidota</taxon>
        <taxon>Cytophagia</taxon>
        <taxon>Cytophagales</taxon>
        <taxon>Cyclobacteriaceae</taxon>
        <taxon>Echinicola</taxon>
    </lineage>
</organism>
<evidence type="ECO:0000256" key="1">
    <source>
        <dbReference type="ARBA" id="ARBA00004571"/>
    </source>
</evidence>
<dbReference type="InterPro" id="IPR008969">
    <property type="entry name" value="CarboxyPept-like_regulatory"/>
</dbReference>
<evidence type="ECO:0000259" key="11">
    <source>
        <dbReference type="Pfam" id="PF07715"/>
    </source>
</evidence>
<gene>
    <name evidence="12" type="ORF">ACFFUR_14985</name>
</gene>
<dbReference type="RefSeq" id="WP_290247849.1">
    <property type="nucleotide sequence ID" value="NZ_JAUFQT010000001.1"/>
</dbReference>
<dbReference type="Gene3D" id="2.60.40.1120">
    <property type="entry name" value="Carboxypeptidase-like, regulatory domain"/>
    <property type="match status" value="1"/>
</dbReference>
<evidence type="ECO:0000256" key="8">
    <source>
        <dbReference type="PROSITE-ProRule" id="PRU01360"/>
    </source>
</evidence>
<dbReference type="Pfam" id="PF00593">
    <property type="entry name" value="TonB_dep_Rec_b-barrel"/>
    <property type="match status" value="1"/>
</dbReference>
<evidence type="ECO:0000256" key="6">
    <source>
        <dbReference type="ARBA" id="ARBA00023136"/>
    </source>
</evidence>
<evidence type="ECO:0000256" key="2">
    <source>
        <dbReference type="ARBA" id="ARBA00022448"/>
    </source>
</evidence>
<dbReference type="InterPro" id="IPR012910">
    <property type="entry name" value="Plug_dom"/>
</dbReference>
<dbReference type="Pfam" id="PF13715">
    <property type="entry name" value="CarbopepD_reg_2"/>
    <property type="match status" value="1"/>
</dbReference>
<feature type="domain" description="TonB-dependent receptor-like beta-barrel" evidence="10">
    <location>
        <begin position="441"/>
        <end position="978"/>
    </location>
</feature>
<evidence type="ECO:0000256" key="4">
    <source>
        <dbReference type="ARBA" id="ARBA00022692"/>
    </source>
</evidence>
<dbReference type="InterPro" id="IPR039426">
    <property type="entry name" value="TonB-dep_rcpt-like"/>
</dbReference>
<keyword evidence="4 8" id="KW-0812">Transmembrane</keyword>
<keyword evidence="5 9" id="KW-0798">TonB box</keyword>
<evidence type="ECO:0000256" key="7">
    <source>
        <dbReference type="ARBA" id="ARBA00023237"/>
    </source>
</evidence>
<protein>
    <submittedName>
        <fullName evidence="12">SusC/RagA family TonB-linked outer membrane protein</fullName>
    </submittedName>
</protein>
<evidence type="ECO:0000259" key="10">
    <source>
        <dbReference type="Pfam" id="PF00593"/>
    </source>
</evidence>